<organism evidence="1 2">
    <name type="scientific">Hyalomma asiaticum</name>
    <name type="common">Tick</name>
    <dbReference type="NCBI Taxonomy" id="266040"/>
    <lineage>
        <taxon>Eukaryota</taxon>
        <taxon>Metazoa</taxon>
        <taxon>Ecdysozoa</taxon>
        <taxon>Arthropoda</taxon>
        <taxon>Chelicerata</taxon>
        <taxon>Arachnida</taxon>
        <taxon>Acari</taxon>
        <taxon>Parasitiformes</taxon>
        <taxon>Ixodida</taxon>
        <taxon>Ixodoidea</taxon>
        <taxon>Ixodidae</taxon>
        <taxon>Hyalomminae</taxon>
        <taxon>Hyalomma</taxon>
    </lineage>
</organism>
<keyword evidence="2" id="KW-1185">Reference proteome</keyword>
<evidence type="ECO:0000313" key="1">
    <source>
        <dbReference type="EMBL" id="KAH6943938.1"/>
    </source>
</evidence>
<gene>
    <name evidence="1" type="ORF">HPB50_000783</name>
</gene>
<sequence length="1483" mass="159077">MPVRGELRALLLAFRHLEKSGAEPCYLYGMQKHAPISSHLNHSSSSRRQSYDPFVKDVSLSDELRINATTTACSSSLKGACNDHQRHNYYETCGSWMEEDEKTDAASPLAHSKSLYESCRFHQECSHRDANMRCVDFLCYCPAPFVLRGNGECREPLPSSSKMIASAAPAAVLLVITFVIALAFIARRLFSGGKGNEEEHNAERPWNHNRLKTATMSRSRPLSAARGRRTVSRSAERNRSVPPPLPRIIRIPPDRWRYNSASPSKADSPIPSSANVSSAGQGSDIYKPPGITSFQKSPFVQRSTPQDPPPLSAAWLTQKLLASNQNNATDDYDDDDGIVIRVQREYKNVSPMETTQPKPLQGRQGRWLLPASSGSSKSCETRREREGRDYGYGADRSLSLPIEWSASSDAHRGSFLEGNLPMVLAADQDTKDADETGDEVSLGMTPSSLPLGSSGDVEEASLLALPSGHAQDSLLPTESVEASEDSGADSPLSKRGCVRSGSLKAETRWLSQSVEPAFFRAQLLSTKRQQRHKSAPPVGIMNPPPVAMGISDSSGQKRYVQGQQPPNAYVDNLLVLGSPFVSADQDPLSDTGSVALSLLSSAPSTSSDATPPRPDINSATLIAVDAVREGAFTSKELAEDARLVEEFVAMALEDASQSDRASPPLPFSGAERATHEEERVAIMVEERREHATSSGFGVSSPSCNVKPSSKTLLKRLSPTAAQRGRHAAGILSADGRAMEGNVEESTSSSTDIENLAAKLTSLKVARLDDSRHRAERTLKREYSDGAVRSASRTATSLQARGSYTRGMRFTRLAFGGPAPNDVPVCLEDALSEHESGRTATMAATPVSTQSSVVEPANLAVATPPELSSLTDPSEKVGYASSEQAQPVATPSLSHERRADASSSSRTHSGHRRRSFLEELHRARTANSRLVPPATPTFHPAPQKRSIRFRRTTSSQLQVITEVLHSVEIQAPPVPLRTKVPFFGEGEALDTLSTKRKDTPVPTDSEAQSAQTGTGTFHGYRSVEMVTPRLHLSEGCAVSEERGPSNYSHSELPRPRSPFVVKEHVSKPRSEFLHAAVTISVDGGRPSRSSHLAEPPLPAASSASPCCGTVEGETNNTKASVSSSAPTATATIDETTGQDEFPSFLQGMSPSCCWSRFWSGVAASAPVSSASKKCDTIAYPPELCTFSSETAADTPSAPVGSEVLDLAAQKTFSADEQVNVPECCGLSATTRSLSRQEPHEGGGSENRVISIVPPPVLPRKSKKYQLESGIYTTDTPTVLTTAITGGEVGHGTCTVEERTSKMNNTAGLDFVQDSVGIETKRTALLMTPSLKDCVSITVINETNKYEIPKANVTVGISPTTSPPLVSTAATLCTCEAQESGAELWRPPRLSLASLDRGTRKRGNKTGRPVSTTALTDRSPGTTIPSVTRTKSSDPLLPLEAGRAATEHVDFSSASIEASGTFISGLHLADLLAKLGIFPSSQPRE</sequence>
<accession>A0ACB7TCS1</accession>
<dbReference type="EMBL" id="CM023481">
    <property type="protein sequence ID" value="KAH6943938.1"/>
    <property type="molecule type" value="Genomic_DNA"/>
</dbReference>
<protein>
    <submittedName>
        <fullName evidence="1">Uncharacterized protein</fullName>
    </submittedName>
</protein>
<comment type="caution">
    <text evidence="1">The sequence shown here is derived from an EMBL/GenBank/DDBJ whole genome shotgun (WGS) entry which is preliminary data.</text>
</comment>
<reference evidence="1" key="1">
    <citation type="submission" date="2020-05" db="EMBL/GenBank/DDBJ databases">
        <title>Large-scale comparative analyses of tick genomes elucidate their genetic diversity and vector capacities.</title>
        <authorList>
            <person name="Jia N."/>
            <person name="Wang J."/>
            <person name="Shi W."/>
            <person name="Du L."/>
            <person name="Sun Y."/>
            <person name="Zhan W."/>
            <person name="Jiang J."/>
            <person name="Wang Q."/>
            <person name="Zhang B."/>
            <person name="Ji P."/>
            <person name="Sakyi L.B."/>
            <person name="Cui X."/>
            <person name="Yuan T."/>
            <person name="Jiang B."/>
            <person name="Yang W."/>
            <person name="Lam T.T.-Y."/>
            <person name="Chang Q."/>
            <person name="Ding S."/>
            <person name="Wang X."/>
            <person name="Zhu J."/>
            <person name="Ruan X."/>
            <person name="Zhao L."/>
            <person name="Wei J."/>
            <person name="Que T."/>
            <person name="Du C."/>
            <person name="Cheng J."/>
            <person name="Dai P."/>
            <person name="Han X."/>
            <person name="Huang E."/>
            <person name="Gao Y."/>
            <person name="Liu J."/>
            <person name="Shao H."/>
            <person name="Ye R."/>
            <person name="Li L."/>
            <person name="Wei W."/>
            <person name="Wang X."/>
            <person name="Wang C."/>
            <person name="Yang T."/>
            <person name="Huo Q."/>
            <person name="Li W."/>
            <person name="Guo W."/>
            <person name="Chen H."/>
            <person name="Zhou L."/>
            <person name="Ni X."/>
            <person name="Tian J."/>
            <person name="Zhou Y."/>
            <person name="Sheng Y."/>
            <person name="Liu T."/>
            <person name="Pan Y."/>
            <person name="Xia L."/>
            <person name="Li J."/>
            <person name="Zhao F."/>
            <person name="Cao W."/>
        </authorList>
    </citation>
    <scope>NUCLEOTIDE SEQUENCE</scope>
    <source>
        <strain evidence="1">Hyas-2018</strain>
    </source>
</reference>
<name>A0ACB7TCS1_HYAAI</name>
<proteinExistence type="predicted"/>
<dbReference type="Proteomes" id="UP000821845">
    <property type="component" value="Chromosome 1"/>
</dbReference>
<evidence type="ECO:0000313" key="2">
    <source>
        <dbReference type="Proteomes" id="UP000821845"/>
    </source>
</evidence>